<gene>
    <name evidence="2" type="ORF">B0H17DRAFT_1032986</name>
</gene>
<dbReference type="PANTHER" id="PTHR11188:SF17">
    <property type="entry name" value="FI21816P1"/>
    <property type="match status" value="1"/>
</dbReference>
<keyword evidence="3" id="KW-1185">Reference proteome</keyword>
<dbReference type="GO" id="GO:0005737">
    <property type="term" value="C:cytoplasm"/>
    <property type="evidence" value="ECO:0007669"/>
    <property type="project" value="TreeGrafter"/>
</dbReference>
<dbReference type="Gene3D" id="2.60.40.640">
    <property type="match status" value="1"/>
</dbReference>
<organism evidence="2 3">
    <name type="scientific">Mycena rosella</name>
    <name type="common">Pink bonnet</name>
    <name type="synonym">Agaricus rosellus</name>
    <dbReference type="NCBI Taxonomy" id="1033263"/>
    <lineage>
        <taxon>Eukaryota</taxon>
        <taxon>Fungi</taxon>
        <taxon>Dikarya</taxon>
        <taxon>Basidiomycota</taxon>
        <taxon>Agaricomycotina</taxon>
        <taxon>Agaricomycetes</taxon>
        <taxon>Agaricomycetidae</taxon>
        <taxon>Agaricales</taxon>
        <taxon>Marasmiineae</taxon>
        <taxon>Mycenaceae</taxon>
        <taxon>Mycena</taxon>
    </lineage>
</organism>
<dbReference type="AlphaFoldDB" id="A0AAD7GXL4"/>
<dbReference type="InterPro" id="IPR014752">
    <property type="entry name" value="Arrestin-like_C"/>
</dbReference>
<dbReference type="InterPro" id="IPR011021">
    <property type="entry name" value="Arrestin-like_N"/>
</dbReference>
<feature type="domain" description="Arrestin-like N-terminal" evidence="1">
    <location>
        <begin position="94"/>
        <end position="178"/>
    </location>
</feature>
<accession>A0AAD7GXL4</accession>
<reference evidence="2" key="1">
    <citation type="submission" date="2023-03" db="EMBL/GenBank/DDBJ databases">
        <title>Massive genome expansion in bonnet fungi (Mycena s.s.) driven by repeated elements and novel gene families across ecological guilds.</title>
        <authorList>
            <consortium name="Lawrence Berkeley National Laboratory"/>
            <person name="Harder C.B."/>
            <person name="Miyauchi S."/>
            <person name="Viragh M."/>
            <person name="Kuo A."/>
            <person name="Thoen E."/>
            <person name="Andreopoulos B."/>
            <person name="Lu D."/>
            <person name="Skrede I."/>
            <person name="Drula E."/>
            <person name="Henrissat B."/>
            <person name="Morin E."/>
            <person name="Kohler A."/>
            <person name="Barry K."/>
            <person name="LaButti K."/>
            <person name="Morin E."/>
            <person name="Salamov A."/>
            <person name="Lipzen A."/>
            <person name="Mereny Z."/>
            <person name="Hegedus B."/>
            <person name="Baldrian P."/>
            <person name="Stursova M."/>
            <person name="Weitz H."/>
            <person name="Taylor A."/>
            <person name="Grigoriev I.V."/>
            <person name="Nagy L.G."/>
            <person name="Martin F."/>
            <person name="Kauserud H."/>
        </authorList>
    </citation>
    <scope>NUCLEOTIDE SEQUENCE</scope>
    <source>
        <strain evidence="2">CBHHK067</strain>
    </source>
</reference>
<protein>
    <recommendedName>
        <fullName evidence="1">Arrestin-like N-terminal domain-containing protein</fullName>
    </recommendedName>
</protein>
<dbReference type="Proteomes" id="UP001221757">
    <property type="component" value="Unassembled WGS sequence"/>
</dbReference>
<comment type="caution">
    <text evidence="2">The sequence shown here is derived from an EMBL/GenBank/DDBJ whole genome shotgun (WGS) entry which is preliminary data.</text>
</comment>
<name>A0AAD7GXL4_MYCRO</name>
<dbReference type="Pfam" id="PF00339">
    <property type="entry name" value="Arrestin_N"/>
    <property type="match status" value="1"/>
</dbReference>
<proteinExistence type="predicted"/>
<evidence type="ECO:0000313" key="2">
    <source>
        <dbReference type="EMBL" id="KAJ7707531.1"/>
    </source>
</evidence>
<sequence>MADNELPGYTAKAAPAAAAAAGASRTEHKYSLEAKGRPWLFIFVKSRSQNAASPPFYLEGDTVAGRVELDLDKAETSKGISIGIQAGATAVGQEEQVFLDLSEGLWNDKSGKLAKGKHSWPFTFTLPSKVSPPDSKGITVAAPPSFSERASPAYIDYRLVATVKRGAFKVNQTLSANFAYLPLTQPEPPSPLRQLAYKEGTELLGPAGDPGGWKVLPPLKFKGKLFEAKEVEVECTLAIAIPLSYTIGSPIPLILTLKSEDDHALDTLANPKAIKLHLVRSVALGSDAMEERTDRRSNTFFIAGAGQAYFWASTEGAHEPGIRTMRGELDVKKTVKPSFLFPRFSVRYTLELLPFAITGFTSLGIEPGKSLLSEPVTITTKQVPGITPKCYAPPGYEKPEENDYNSSVGYLENGNQRFYHHGGMAN</sequence>
<evidence type="ECO:0000313" key="3">
    <source>
        <dbReference type="Proteomes" id="UP001221757"/>
    </source>
</evidence>
<evidence type="ECO:0000259" key="1">
    <source>
        <dbReference type="Pfam" id="PF00339"/>
    </source>
</evidence>
<dbReference type="SUPFAM" id="SSF81296">
    <property type="entry name" value="E set domains"/>
    <property type="match status" value="1"/>
</dbReference>
<dbReference type="PANTHER" id="PTHR11188">
    <property type="entry name" value="ARRESTIN DOMAIN CONTAINING PROTEIN"/>
    <property type="match status" value="1"/>
</dbReference>
<dbReference type="InterPro" id="IPR014756">
    <property type="entry name" value="Ig_E-set"/>
</dbReference>
<dbReference type="GO" id="GO:0015031">
    <property type="term" value="P:protein transport"/>
    <property type="evidence" value="ECO:0007669"/>
    <property type="project" value="TreeGrafter"/>
</dbReference>
<dbReference type="InterPro" id="IPR050357">
    <property type="entry name" value="Arrestin_domain-protein"/>
</dbReference>
<dbReference type="EMBL" id="JARKIE010000005">
    <property type="protein sequence ID" value="KAJ7707531.1"/>
    <property type="molecule type" value="Genomic_DNA"/>
</dbReference>